<dbReference type="OMA" id="ENCPGEK"/>
<sequence>MLPSNIKSAFSLFQIPKLLSQQDQLLLLAQQTQQQIEQQQQQPQQIKQQPSQQQIKLQQQQQFQIQKSPASITAPIIPQPQSQAIQHQSIQALNPIQNVAASQQLGIDLELFNQNLFYQAVFAGKDLESHLDAVLKKKQKLENLTDYFAGFQFPNFIKLIGTITLSSLQRTMEQGDLTIINELIENPMKIILKESVWKLVTQVINKKQFQYEDKIQDNYYKELSQMLIFKQEVAEMIFSFFADKQNMITLGSLNNFYQMLQSSSNNSVEAQGNNKATEAQRRALAQQKSNEIYGNLCFQQFGGQIYKISRQSFHDQFDASINQLVSYFEKQNTIVCFIKRSSRSKLNFREDELLQSYLKLMGDFKQTNLKNFLNNLCNDIFEQNESIEKHNFLSKVNSIHSNTNSKIVFTLLEIIRIELDLVHQEEFIQFFLKNVNFNQELQTGANQSNGQAANNSNESSNYYLKTIDKLLNKCVFNGDEKCDCKKCQCIRRNRNSAKESQKKKREALQQIGPLLEKQELLEKKIQELESENTILKNIITKISNCANVQEIFQPISKIISYQLKEEDEPSNHDLSEVEGAKPSKKLCTANSKEGSSCSLDIQNNRSQSATISVQSKLQNLNELQQQ</sequence>
<feature type="coiled-coil region" evidence="1">
    <location>
        <begin position="22"/>
        <end position="49"/>
    </location>
</feature>
<dbReference type="InterPro" id="IPR051647">
    <property type="entry name" value="Mediator_comp_sub12"/>
</dbReference>
<evidence type="ECO:0008006" key="4">
    <source>
        <dbReference type="Google" id="ProtNLM"/>
    </source>
</evidence>
<dbReference type="PANTHER" id="PTHR46007:SF11">
    <property type="entry name" value="MEDIATOR OF RNA POLYMERASE II TRANSCRIPTION SUBUNIT 12"/>
    <property type="match status" value="1"/>
</dbReference>
<feature type="coiled-coil region" evidence="1">
    <location>
        <begin position="490"/>
        <end position="538"/>
    </location>
</feature>
<dbReference type="AlphaFoldDB" id="I7M9K9"/>
<dbReference type="KEGG" id="tet:TTHERM_00502260"/>
<reference evidence="3" key="1">
    <citation type="journal article" date="2006" name="PLoS Biol.">
        <title>Macronuclear genome sequence of the ciliate Tetrahymena thermophila, a model eukaryote.</title>
        <authorList>
            <person name="Eisen J.A."/>
            <person name="Coyne R.S."/>
            <person name="Wu M."/>
            <person name="Wu D."/>
            <person name="Thiagarajan M."/>
            <person name="Wortman J.R."/>
            <person name="Badger J.H."/>
            <person name="Ren Q."/>
            <person name="Amedeo P."/>
            <person name="Jones K.M."/>
            <person name="Tallon L.J."/>
            <person name="Delcher A.L."/>
            <person name="Salzberg S.L."/>
            <person name="Silva J.C."/>
            <person name="Haas B.J."/>
            <person name="Majoros W.H."/>
            <person name="Farzad M."/>
            <person name="Carlton J.M."/>
            <person name="Smith R.K. Jr."/>
            <person name="Garg J."/>
            <person name="Pearlman R.E."/>
            <person name="Karrer K.M."/>
            <person name="Sun L."/>
            <person name="Manning G."/>
            <person name="Elde N.C."/>
            <person name="Turkewitz A.P."/>
            <person name="Asai D.J."/>
            <person name="Wilkes D.E."/>
            <person name="Wang Y."/>
            <person name="Cai H."/>
            <person name="Collins K."/>
            <person name="Stewart B.A."/>
            <person name="Lee S.R."/>
            <person name="Wilamowska K."/>
            <person name="Weinberg Z."/>
            <person name="Ruzzo W.L."/>
            <person name="Wloga D."/>
            <person name="Gaertig J."/>
            <person name="Frankel J."/>
            <person name="Tsao C.-C."/>
            <person name="Gorovsky M.A."/>
            <person name="Keeling P.J."/>
            <person name="Waller R.F."/>
            <person name="Patron N.J."/>
            <person name="Cherry J.M."/>
            <person name="Stover N.A."/>
            <person name="Krieger C.J."/>
            <person name="del Toro C."/>
            <person name="Ryder H.F."/>
            <person name="Williamson S.C."/>
            <person name="Barbeau R.A."/>
            <person name="Hamilton E.P."/>
            <person name="Orias E."/>
        </authorList>
    </citation>
    <scope>NUCLEOTIDE SEQUENCE [LARGE SCALE GENOMIC DNA]</scope>
    <source>
        <strain evidence="3">SB210</strain>
    </source>
</reference>
<dbReference type="GeneID" id="7825628"/>
<proteinExistence type="predicted"/>
<evidence type="ECO:0000313" key="2">
    <source>
        <dbReference type="EMBL" id="EAS02035.2"/>
    </source>
</evidence>
<dbReference type="Proteomes" id="UP000009168">
    <property type="component" value="Unassembled WGS sequence"/>
</dbReference>
<evidence type="ECO:0000313" key="3">
    <source>
        <dbReference type="Proteomes" id="UP000009168"/>
    </source>
</evidence>
<dbReference type="eggNOG" id="ENOG502SPJB">
    <property type="taxonomic scope" value="Eukaryota"/>
</dbReference>
<name>I7M9K9_TETTS</name>
<evidence type="ECO:0000256" key="1">
    <source>
        <dbReference type="SAM" id="Coils"/>
    </source>
</evidence>
<organism evidence="2 3">
    <name type="scientific">Tetrahymena thermophila (strain SB210)</name>
    <dbReference type="NCBI Taxonomy" id="312017"/>
    <lineage>
        <taxon>Eukaryota</taxon>
        <taxon>Sar</taxon>
        <taxon>Alveolata</taxon>
        <taxon>Ciliophora</taxon>
        <taxon>Intramacronucleata</taxon>
        <taxon>Oligohymenophorea</taxon>
        <taxon>Hymenostomatida</taxon>
        <taxon>Tetrahymenina</taxon>
        <taxon>Tetrahymenidae</taxon>
        <taxon>Tetrahymena</taxon>
    </lineage>
</organism>
<protein>
    <recommendedName>
        <fullName evidence="4">BZIP domain-containing protein</fullName>
    </recommendedName>
</protein>
<dbReference type="GO" id="GO:0045944">
    <property type="term" value="P:positive regulation of transcription by RNA polymerase II"/>
    <property type="evidence" value="ECO:0007669"/>
    <property type="project" value="TreeGrafter"/>
</dbReference>
<dbReference type="GO" id="GO:0003713">
    <property type="term" value="F:transcription coactivator activity"/>
    <property type="evidence" value="ECO:0007669"/>
    <property type="project" value="TreeGrafter"/>
</dbReference>
<dbReference type="HOGENOM" id="CLU_437149_0_0_1"/>
<dbReference type="PANTHER" id="PTHR46007">
    <property type="entry name" value="MEDIATOR OF RNA POLYMERASE II TRANSCRIPTION SUBUNIT 12"/>
    <property type="match status" value="1"/>
</dbReference>
<dbReference type="GO" id="GO:0016592">
    <property type="term" value="C:mediator complex"/>
    <property type="evidence" value="ECO:0007669"/>
    <property type="project" value="TreeGrafter"/>
</dbReference>
<accession>I7M9K9</accession>
<gene>
    <name evidence="2" type="ORF">TTHERM_00502260</name>
</gene>
<dbReference type="RefSeq" id="XP_001022280.2">
    <property type="nucleotide sequence ID" value="XM_001022280.3"/>
</dbReference>
<keyword evidence="3" id="KW-1185">Reference proteome</keyword>
<dbReference type="EMBL" id="GG662548">
    <property type="protein sequence ID" value="EAS02035.2"/>
    <property type="molecule type" value="Genomic_DNA"/>
</dbReference>
<dbReference type="InParanoid" id="I7M9K9"/>
<keyword evidence="1" id="KW-0175">Coiled coil</keyword>
<dbReference type="OrthoDB" id="298552at2759"/>